<proteinExistence type="predicted"/>
<gene>
    <name evidence="2" type="ORF">HOO65_040420</name>
</gene>
<dbReference type="GeneID" id="98118196"/>
<keyword evidence="3" id="KW-1185">Reference proteome</keyword>
<comment type="caution">
    <text evidence="2">The sequence shown here is derived from an EMBL/GenBank/DDBJ whole genome shotgun (WGS) entry which is preliminary data.</text>
</comment>
<evidence type="ECO:0000313" key="3">
    <source>
        <dbReference type="Proteomes" id="UP001610728"/>
    </source>
</evidence>
<keyword evidence="1" id="KW-0732">Signal</keyword>
<feature type="signal peptide" evidence="1">
    <location>
        <begin position="1"/>
        <end position="20"/>
    </location>
</feature>
<protein>
    <submittedName>
        <fullName evidence="2">Uncharacterized protein</fullName>
    </submittedName>
</protein>
<name>A0ABR4MIH6_9PEZI</name>
<evidence type="ECO:0000313" key="2">
    <source>
        <dbReference type="EMBL" id="KAL2888083.1"/>
    </source>
</evidence>
<dbReference type="RefSeq" id="XP_070859263.1">
    <property type="nucleotide sequence ID" value="XM_071000658.1"/>
</dbReference>
<accession>A0ABR4MIH6</accession>
<reference evidence="2 3" key="1">
    <citation type="submission" date="2020-05" db="EMBL/GenBank/DDBJ databases">
        <title>Ceratocystis lukuohia genome.</title>
        <authorList>
            <person name="Harrington T.C."/>
            <person name="Kim K."/>
            <person name="Mayers C.G."/>
        </authorList>
    </citation>
    <scope>NUCLEOTIDE SEQUENCE [LARGE SCALE GENOMIC DNA]</scope>
    <source>
        <strain evidence="2 3">C4212</strain>
    </source>
</reference>
<sequence>MRVFPCVLSALSCLVLGAQADILTDSGYEVDTFQKEGFGTGYMVTYDSEMVNSILLSEDLTTSTFFAIENDEEPDDHDTQLTLTQIFHAVLAREEGDYNDIEKISFDYLGPDIEDLADGYRYINDFASDKEFAILPGNTRWNQFAGTQLSIIAQMLVPGKKVSKISFTKDYPSEMRYYNRQGMYNTMHVHLVPK</sequence>
<dbReference type="EMBL" id="JABSNW010000004">
    <property type="protein sequence ID" value="KAL2888083.1"/>
    <property type="molecule type" value="Genomic_DNA"/>
</dbReference>
<organism evidence="2 3">
    <name type="scientific">Ceratocystis lukuohia</name>
    <dbReference type="NCBI Taxonomy" id="2019550"/>
    <lineage>
        <taxon>Eukaryota</taxon>
        <taxon>Fungi</taxon>
        <taxon>Dikarya</taxon>
        <taxon>Ascomycota</taxon>
        <taxon>Pezizomycotina</taxon>
        <taxon>Sordariomycetes</taxon>
        <taxon>Hypocreomycetidae</taxon>
        <taxon>Microascales</taxon>
        <taxon>Ceratocystidaceae</taxon>
        <taxon>Ceratocystis</taxon>
    </lineage>
</organism>
<evidence type="ECO:0000256" key="1">
    <source>
        <dbReference type="SAM" id="SignalP"/>
    </source>
</evidence>
<feature type="chain" id="PRO_5046540341" evidence="1">
    <location>
        <begin position="21"/>
        <end position="194"/>
    </location>
</feature>
<dbReference type="Proteomes" id="UP001610728">
    <property type="component" value="Unassembled WGS sequence"/>
</dbReference>